<gene>
    <name evidence="1" type="ORF">NDU88_004849</name>
</gene>
<evidence type="ECO:0000313" key="1">
    <source>
        <dbReference type="EMBL" id="KAJ1217254.1"/>
    </source>
</evidence>
<sequence>MPSTAWTTVYNSTREPENVYRTPPGGLVLGAVPTQRGGVAQGFVVTVQDHEGKTEDKATGGRERRPPVFDIRAPLVVLHRLPATAVCLSASLLLLPDFHR</sequence>
<comment type="caution">
    <text evidence="1">The sequence shown here is derived from an EMBL/GenBank/DDBJ whole genome shotgun (WGS) entry which is preliminary data.</text>
</comment>
<organism evidence="1 2">
    <name type="scientific">Pleurodeles waltl</name>
    <name type="common">Iberian ribbed newt</name>
    <dbReference type="NCBI Taxonomy" id="8319"/>
    <lineage>
        <taxon>Eukaryota</taxon>
        <taxon>Metazoa</taxon>
        <taxon>Chordata</taxon>
        <taxon>Craniata</taxon>
        <taxon>Vertebrata</taxon>
        <taxon>Euteleostomi</taxon>
        <taxon>Amphibia</taxon>
        <taxon>Batrachia</taxon>
        <taxon>Caudata</taxon>
        <taxon>Salamandroidea</taxon>
        <taxon>Salamandridae</taxon>
        <taxon>Pleurodelinae</taxon>
        <taxon>Pleurodeles</taxon>
    </lineage>
</organism>
<name>A0AAV7WZH6_PLEWA</name>
<proteinExistence type="predicted"/>
<reference evidence="1" key="1">
    <citation type="journal article" date="2022" name="bioRxiv">
        <title>Sequencing and chromosome-scale assembly of the giantPleurodeles waltlgenome.</title>
        <authorList>
            <person name="Brown T."/>
            <person name="Elewa A."/>
            <person name="Iarovenko S."/>
            <person name="Subramanian E."/>
            <person name="Araus A.J."/>
            <person name="Petzold A."/>
            <person name="Susuki M."/>
            <person name="Suzuki K.-i.T."/>
            <person name="Hayashi T."/>
            <person name="Toyoda A."/>
            <person name="Oliveira C."/>
            <person name="Osipova E."/>
            <person name="Leigh N.D."/>
            <person name="Simon A."/>
            <person name="Yun M.H."/>
        </authorList>
    </citation>
    <scope>NUCLEOTIDE SEQUENCE</scope>
    <source>
        <strain evidence="1">20211129_DDA</strain>
        <tissue evidence="1">Liver</tissue>
    </source>
</reference>
<evidence type="ECO:0000313" key="2">
    <source>
        <dbReference type="Proteomes" id="UP001066276"/>
    </source>
</evidence>
<dbReference type="AlphaFoldDB" id="A0AAV7WZH6"/>
<dbReference type="Proteomes" id="UP001066276">
    <property type="component" value="Chromosome 1_1"/>
</dbReference>
<protein>
    <submittedName>
        <fullName evidence="1">Uncharacterized protein</fullName>
    </submittedName>
</protein>
<keyword evidence="2" id="KW-1185">Reference proteome</keyword>
<accession>A0AAV7WZH6</accession>
<dbReference type="EMBL" id="JANPWB010000001">
    <property type="protein sequence ID" value="KAJ1217254.1"/>
    <property type="molecule type" value="Genomic_DNA"/>
</dbReference>